<dbReference type="Pfam" id="PF01266">
    <property type="entry name" value="DAO"/>
    <property type="match status" value="1"/>
</dbReference>
<evidence type="ECO:0000256" key="3">
    <source>
        <dbReference type="ARBA" id="ARBA00022630"/>
    </source>
</evidence>
<dbReference type="EC" id="1.4.3.3" evidence="6"/>
<dbReference type="Proteomes" id="UP000013966">
    <property type="component" value="Chromosome 1"/>
</dbReference>
<dbReference type="InterPro" id="IPR036188">
    <property type="entry name" value="FAD/NAD-bd_sf"/>
</dbReference>
<dbReference type="GO" id="GO:0071949">
    <property type="term" value="F:FAD binding"/>
    <property type="evidence" value="ECO:0007669"/>
    <property type="project" value="InterPro"/>
</dbReference>
<comment type="cofactor">
    <cofactor evidence="1">
        <name>FAD</name>
        <dbReference type="ChEBI" id="CHEBI:57692"/>
    </cofactor>
</comment>
<dbReference type="PANTHER" id="PTHR11530">
    <property type="entry name" value="D-AMINO ACID OXIDASE"/>
    <property type="match status" value="1"/>
</dbReference>
<feature type="domain" description="FAD dependent oxidoreductase" evidence="9">
    <location>
        <begin position="13"/>
        <end position="341"/>
    </location>
</feature>
<evidence type="ECO:0000256" key="4">
    <source>
        <dbReference type="ARBA" id="ARBA00022827"/>
    </source>
</evidence>
<keyword evidence="3" id="KW-0285">Flavoprotein</keyword>
<dbReference type="SUPFAM" id="SSF51905">
    <property type="entry name" value="FAD/NAD(P)-binding domain"/>
    <property type="match status" value="1"/>
</dbReference>
<keyword evidence="5" id="KW-0560">Oxidoreductase</keyword>
<dbReference type="Gene3D" id="3.30.9.10">
    <property type="entry name" value="D-Amino Acid Oxidase, subunit A, domain 2"/>
    <property type="match status" value="1"/>
</dbReference>
<reference evidence="10 11" key="1">
    <citation type="journal article" date="2013" name="Genome Announc.">
        <title>Complete Genome Sequence of Burkholderia sp. Strain RPE64, Bacterial Symbiont of the Bean Bug Riptortus pedestris.</title>
        <authorList>
            <person name="Shibata T.F."/>
            <person name="Maeda T."/>
            <person name="Nikoh N."/>
            <person name="Yamaguchi K."/>
            <person name="Oshima K."/>
            <person name="Hattori M."/>
            <person name="Nishiyama T."/>
            <person name="Hasebe M."/>
            <person name="Fukatsu T."/>
            <person name="Kikuchi Y."/>
            <person name="Shigenobu S."/>
        </authorList>
    </citation>
    <scope>NUCLEOTIDE SEQUENCE [LARGE SCALE GENOMIC DNA]</scope>
</reference>
<dbReference type="PATRIC" id="fig|758793.3.peg.2528"/>
<proteinExistence type="inferred from homology"/>
<dbReference type="KEGG" id="buo:BRPE64_ACDS25230"/>
<gene>
    <name evidence="10" type="ORF">BRPE64_ACDS25230</name>
</gene>
<evidence type="ECO:0000256" key="6">
    <source>
        <dbReference type="ARBA" id="ARBA00039101"/>
    </source>
</evidence>
<dbReference type="PANTHER" id="PTHR11530:SF11">
    <property type="entry name" value="D-ASPARTATE OXIDASE"/>
    <property type="match status" value="1"/>
</dbReference>
<sequence>MNGIDQNATRRADFAVVGGGLVGRLVAWQLAGAGHRVELFERGDALGTQSAAWVAAAMLAPLAEAASAEPLVVGLGAASLEQWPRLIAQLPEPVFFQRNGTLVVWHGADRAEAPLFERRLRANSPADLLDGGFVKLAGAQLTQAEPALGARFAQGWLLPNEGQLDNRQALGALAAGLAARGVRTHWNTPVDATPESTRDARWIIDCRGLGGKPAWPALRGIRGEVARVHAPGIGLSRPVRLLHPRYPLYIAPKENDLYVIGATEVEGEDMSPVSVRSALELLSAAFAVHPGFGEARILELNSHCRPTLPDHRPAIVWDGARTVRVNGLYRHGFMIAPEVADSACRVAEALISGDVANADTFGDFRRAARWPELLHDGHAQRTAAAALSH</sequence>
<evidence type="ECO:0000313" key="11">
    <source>
        <dbReference type="Proteomes" id="UP000013966"/>
    </source>
</evidence>
<evidence type="ECO:0000256" key="2">
    <source>
        <dbReference type="ARBA" id="ARBA00006730"/>
    </source>
</evidence>
<keyword evidence="11" id="KW-1185">Reference proteome</keyword>
<dbReference type="HOGENOM" id="CLU_007884_1_0_4"/>
<dbReference type="Gene3D" id="3.50.50.60">
    <property type="entry name" value="FAD/NAD(P)-binding domain"/>
    <property type="match status" value="1"/>
</dbReference>
<reference evidence="10 11" key="2">
    <citation type="journal article" date="2018" name="Int. J. Syst. Evol. Microbiol.">
        <title>Burkholderia insecticola sp. nov., a gut symbiotic bacterium of the bean bug Riptortus pedestris.</title>
        <authorList>
            <person name="Takeshita K."/>
            <person name="Tamaki H."/>
            <person name="Ohbayashi T."/>
            <person name="Meng X.-Y."/>
            <person name="Sone T."/>
            <person name="Mitani Y."/>
            <person name="Peeters C."/>
            <person name="Kikuchi Y."/>
            <person name="Vandamme P."/>
        </authorList>
    </citation>
    <scope>NUCLEOTIDE SEQUENCE [LARGE SCALE GENOMIC DNA]</scope>
    <source>
        <strain evidence="10">RPE64</strain>
    </source>
</reference>
<dbReference type="STRING" id="758793.BRPE64_ACDS25230"/>
<organism evidence="10 11">
    <name type="scientific">Caballeronia insecticola</name>
    <dbReference type="NCBI Taxonomy" id="758793"/>
    <lineage>
        <taxon>Bacteria</taxon>
        <taxon>Pseudomonadati</taxon>
        <taxon>Pseudomonadota</taxon>
        <taxon>Betaproteobacteria</taxon>
        <taxon>Burkholderiales</taxon>
        <taxon>Burkholderiaceae</taxon>
        <taxon>Caballeronia</taxon>
    </lineage>
</organism>
<dbReference type="GO" id="GO:0046416">
    <property type="term" value="P:D-amino acid metabolic process"/>
    <property type="evidence" value="ECO:0007669"/>
    <property type="project" value="InterPro"/>
</dbReference>
<dbReference type="RefSeq" id="WP_016346424.1">
    <property type="nucleotide sequence ID" value="NC_021287.1"/>
</dbReference>
<keyword evidence="4" id="KW-0274">FAD</keyword>
<accession>R4X097</accession>
<protein>
    <recommendedName>
        <fullName evidence="7">D-amino-acid oxidase</fullName>
        <ecNumber evidence="6">1.4.3.3</ecNumber>
    </recommendedName>
</protein>
<comment type="catalytic activity">
    <reaction evidence="8">
        <text>a D-alpha-amino acid + O2 + H2O = a 2-oxocarboxylate + H2O2 + NH4(+)</text>
        <dbReference type="Rhea" id="RHEA:21816"/>
        <dbReference type="ChEBI" id="CHEBI:15377"/>
        <dbReference type="ChEBI" id="CHEBI:15379"/>
        <dbReference type="ChEBI" id="CHEBI:16240"/>
        <dbReference type="ChEBI" id="CHEBI:28938"/>
        <dbReference type="ChEBI" id="CHEBI:35179"/>
        <dbReference type="ChEBI" id="CHEBI:59871"/>
        <dbReference type="EC" id="1.4.3.3"/>
    </reaction>
    <physiologicalReaction direction="left-to-right" evidence="8">
        <dbReference type="Rhea" id="RHEA:21817"/>
    </physiologicalReaction>
</comment>
<evidence type="ECO:0000259" key="9">
    <source>
        <dbReference type="Pfam" id="PF01266"/>
    </source>
</evidence>
<dbReference type="InterPro" id="IPR006076">
    <property type="entry name" value="FAD-dep_OxRdtase"/>
</dbReference>
<evidence type="ECO:0000256" key="5">
    <source>
        <dbReference type="ARBA" id="ARBA00023002"/>
    </source>
</evidence>
<evidence type="ECO:0000256" key="1">
    <source>
        <dbReference type="ARBA" id="ARBA00001974"/>
    </source>
</evidence>
<dbReference type="EMBL" id="AP013058">
    <property type="protein sequence ID" value="BAN24277.1"/>
    <property type="molecule type" value="Genomic_DNA"/>
</dbReference>
<comment type="similarity">
    <text evidence="2">Belongs to the DAMOX/DASOX family.</text>
</comment>
<dbReference type="GO" id="GO:0003884">
    <property type="term" value="F:D-amino-acid oxidase activity"/>
    <property type="evidence" value="ECO:0007669"/>
    <property type="project" value="UniProtKB-EC"/>
</dbReference>
<dbReference type="AlphaFoldDB" id="R4X097"/>
<name>R4X097_9BURK</name>
<evidence type="ECO:0000256" key="7">
    <source>
        <dbReference type="ARBA" id="ARBA00039751"/>
    </source>
</evidence>
<dbReference type="InterPro" id="IPR023209">
    <property type="entry name" value="DAO"/>
</dbReference>
<evidence type="ECO:0000313" key="10">
    <source>
        <dbReference type="EMBL" id="BAN24277.1"/>
    </source>
</evidence>
<evidence type="ECO:0000256" key="8">
    <source>
        <dbReference type="ARBA" id="ARBA00049547"/>
    </source>
</evidence>